<comment type="caution">
    <text evidence="3">The sequence shown here is derived from an EMBL/GenBank/DDBJ whole genome shotgun (WGS) entry which is preliminary data.</text>
</comment>
<dbReference type="RefSeq" id="WP_181909490.1">
    <property type="nucleotide sequence ID" value="NZ_QTTN01000009.1"/>
</dbReference>
<accession>A0A3D9S3M3</accession>
<evidence type="ECO:0000313" key="4">
    <source>
        <dbReference type="Proteomes" id="UP000256304"/>
    </source>
</evidence>
<dbReference type="InterPro" id="IPR013022">
    <property type="entry name" value="Xyl_isomerase-like_TIM-brl"/>
</dbReference>
<name>A0A3D9S3M3_9BACL</name>
<dbReference type="EMBL" id="QTTN01000009">
    <property type="protein sequence ID" value="REE87368.1"/>
    <property type="molecule type" value="Genomic_DNA"/>
</dbReference>
<reference evidence="3 4" key="1">
    <citation type="submission" date="2018-08" db="EMBL/GenBank/DDBJ databases">
        <title>Genomic Encyclopedia of Type Strains, Phase III (KMG-III): the genomes of soil and plant-associated and newly described type strains.</title>
        <authorList>
            <person name="Whitman W."/>
        </authorList>
    </citation>
    <scope>NUCLEOTIDE SEQUENCE [LARGE SCALE GENOMIC DNA]</scope>
    <source>
        <strain evidence="3 4">CGMCC 1.10966</strain>
    </source>
</reference>
<proteinExistence type="predicted"/>
<organism evidence="3 4">
    <name type="scientific">Paenibacillus taihuensis</name>
    <dbReference type="NCBI Taxonomy" id="1156355"/>
    <lineage>
        <taxon>Bacteria</taxon>
        <taxon>Bacillati</taxon>
        <taxon>Bacillota</taxon>
        <taxon>Bacilli</taxon>
        <taxon>Bacillales</taxon>
        <taxon>Paenibacillaceae</taxon>
        <taxon>Paenibacillus</taxon>
    </lineage>
</organism>
<evidence type="ECO:0000313" key="3">
    <source>
        <dbReference type="EMBL" id="REE87368.1"/>
    </source>
</evidence>
<feature type="domain" description="Xylose isomerase-like TIM barrel" evidence="2">
    <location>
        <begin position="19"/>
        <end position="242"/>
    </location>
</feature>
<gene>
    <name evidence="3" type="ORF">A8990_10913</name>
</gene>
<dbReference type="Gene3D" id="3.20.20.150">
    <property type="entry name" value="Divalent-metal-dependent TIM barrel enzymes"/>
    <property type="match status" value="1"/>
</dbReference>
<dbReference type="PANTHER" id="PTHR43489:SF7">
    <property type="entry name" value="3-DEHYDRO-D-GULOSIDE 4-EPIMERASE-RELATED"/>
    <property type="match status" value="1"/>
</dbReference>
<evidence type="ECO:0000259" key="2">
    <source>
        <dbReference type="Pfam" id="PF01261"/>
    </source>
</evidence>
<dbReference type="InterPro" id="IPR050417">
    <property type="entry name" value="Sugar_Epim/Isomerase"/>
</dbReference>
<dbReference type="InterPro" id="IPR036237">
    <property type="entry name" value="Xyl_isomerase-like_sf"/>
</dbReference>
<dbReference type="PANTHER" id="PTHR43489">
    <property type="entry name" value="ISOMERASE"/>
    <property type="match status" value="1"/>
</dbReference>
<dbReference type="GO" id="GO:0016853">
    <property type="term" value="F:isomerase activity"/>
    <property type="evidence" value="ECO:0007669"/>
    <property type="project" value="UniProtKB-KW"/>
</dbReference>
<keyword evidence="4" id="KW-1185">Reference proteome</keyword>
<protein>
    <submittedName>
        <fullName evidence="3">Sugar phosphate isomerase/epimerase</fullName>
    </submittedName>
</protein>
<dbReference type="Proteomes" id="UP000256304">
    <property type="component" value="Unassembled WGS sequence"/>
</dbReference>
<evidence type="ECO:0000256" key="1">
    <source>
        <dbReference type="ARBA" id="ARBA00023235"/>
    </source>
</evidence>
<dbReference type="AlphaFoldDB" id="A0A3D9S3M3"/>
<keyword evidence="1 3" id="KW-0413">Isomerase</keyword>
<dbReference type="SUPFAM" id="SSF51658">
    <property type="entry name" value="Xylose isomerase-like"/>
    <property type="match status" value="1"/>
</dbReference>
<dbReference type="Pfam" id="PF01261">
    <property type="entry name" value="AP_endonuc_2"/>
    <property type="match status" value="1"/>
</dbReference>
<sequence>MRFALQDRLIGKSGYKDIFEEAGQLGYDGVEITHHGAPLTQEAADDIIVASERSGVAASAVCGGYRHWIGDFNRDQRLEAVAGIAQSMEQIKRIGAQGLIAPAAFGIISRGVPLSRDAAGDQEALLDSLSRIAEKAEQIGVYLLLEPLNRYEDHMINRVEQAVSLIERTGSSRIKVMADFFHMNIEEADLTATIEQHYNHIGYFHLADSARKEPGTGHTDFRQPFAKLQELRYDGFLSLECGLSGERSTSLAGALHYLKVSAQV</sequence>